<accession>A4J7G3</accession>
<dbReference type="SUPFAM" id="SSF48019">
    <property type="entry name" value="post-AAA+ oligomerization domain-like"/>
    <property type="match status" value="1"/>
</dbReference>
<protein>
    <recommendedName>
        <fullName evidence="2">DNA polymerase III subunit delta</fullName>
        <ecNumber evidence="1">2.7.7.7</ecNumber>
    </recommendedName>
</protein>
<dbReference type="Gene3D" id="1.20.272.10">
    <property type="match status" value="1"/>
</dbReference>
<evidence type="ECO:0000256" key="2">
    <source>
        <dbReference type="ARBA" id="ARBA00017703"/>
    </source>
</evidence>
<keyword evidence="12" id="KW-1185">Reference proteome</keyword>
<dbReference type="NCBIfam" id="TIGR01128">
    <property type="entry name" value="holA"/>
    <property type="match status" value="1"/>
</dbReference>
<evidence type="ECO:0000259" key="9">
    <source>
        <dbReference type="Pfam" id="PF06144"/>
    </source>
</evidence>
<evidence type="ECO:0000256" key="7">
    <source>
        <dbReference type="ARBA" id="ARBA00034754"/>
    </source>
</evidence>
<evidence type="ECO:0000256" key="6">
    <source>
        <dbReference type="ARBA" id="ARBA00022932"/>
    </source>
</evidence>
<dbReference type="EC" id="2.7.7.7" evidence="1"/>
<evidence type="ECO:0000256" key="4">
    <source>
        <dbReference type="ARBA" id="ARBA00022695"/>
    </source>
</evidence>
<evidence type="ECO:0000259" key="10">
    <source>
        <dbReference type="Pfam" id="PF21694"/>
    </source>
</evidence>
<dbReference type="PANTHER" id="PTHR34388:SF1">
    <property type="entry name" value="DNA POLYMERASE III SUBUNIT DELTA"/>
    <property type="match status" value="1"/>
</dbReference>
<feature type="domain" description="DNA polymerase III delta N-terminal" evidence="9">
    <location>
        <begin position="20"/>
        <end position="148"/>
    </location>
</feature>
<evidence type="ECO:0000313" key="12">
    <source>
        <dbReference type="Proteomes" id="UP000001556"/>
    </source>
</evidence>
<evidence type="ECO:0000256" key="1">
    <source>
        <dbReference type="ARBA" id="ARBA00012417"/>
    </source>
</evidence>
<dbReference type="InterPro" id="IPR048466">
    <property type="entry name" value="DNA_pol3_delta-like_C"/>
</dbReference>
<dbReference type="Proteomes" id="UP000001556">
    <property type="component" value="Chromosome"/>
</dbReference>
<dbReference type="Pfam" id="PF21694">
    <property type="entry name" value="DNA_pol3_delta_C"/>
    <property type="match status" value="1"/>
</dbReference>
<keyword evidence="5" id="KW-0235">DNA replication</keyword>
<keyword evidence="3 11" id="KW-0808">Transferase</keyword>
<dbReference type="InterPro" id="IPR010372">
    <property type="entry name" value="DNA_pol3_delta_N"/>
</dbReference>
<dbReference type="eggNOG" id="COG1466">
    <property type="taxonomic scope" value="Bacteria"/>
</dbReference>
<comment type="catalytic activity">
    <reaction evidence="8">
        <text>DNA(n) + a 2'-deoxyribonucleoside 5'-triphosphate = DNA(n+1) + diphosphate</text>
        <dbReference type="Rhea" id="RHEA:22508"/>
        <dbReference type="Rhea" id="RHEA-COMP:17339"/>
        <dbReference type="Rhea" id="RHEA-COMP:17340"/>
        <dbReference type="ChEBI" id="CHEBI:33019"/>
        <dbReference type="ChEBI" id="CHEBI:61560"/>
        <dbReference type="ChEBI" id="CHEBI:173112"/>
        <dbReference type="EC" id="2.7.7.7"/>
    </reaction>
</comment>
<dbReference type="AlphaFoldDB" id="A4J7G3"/>
<name>A4J7G3_DESRM</name>
<dbReference type="STRING" id="349161.Dred_2506"/>
<dbReference type="HOGENOM" id="CLU_044694_2_1_9"/>
<dbReference type="InterPro" id="IPR008921">
    <property type="entry name" value="DNA_pol3_clamp-load_cplx_C"/>
</dbReference>
<reference evidence="11 12" key="1">
    <citation type="submission" date="2007-03" db="EMBL/GenBank/DDBJ databases">
        <title>Complete sequence of Desulfotomaculum reducens MI-1.</title>
        <authorList>
            <consortium name="US DOE Joint Genome Institute"/>
            <person name="Copeland A."/>
            <person name="Lucas S."/>
            <person name="Lapidus A."/>
            <person name="Barry K."/>
            <person name="Detter J.C."/>
            <person name="Glavina del Rio T."/>
            <person name="Hammon N."/>
            <person name="Israni S."/>
            <person name="Dalin E."/>
            <person name="Tice H."/>
            <person name="Pitluck S."/>
            <person name="Sims D."/>
            <person name="Brettin T."/>
            <person name="Bruce D."/>
            <person name="Han C."/>
            <person name="Tapia R."/>
            <person name="Schmutz J."/>
            <person name="Larimer F."/>
            <person name="Land M."/>
            <person name="Hauser L."/>
            <person name="Kyrpides N."/>
            <person name="Kim E."/>
            <person name="Tebo B.M."/>
            <person name="Richardson P."/>
        </authorList>
    </citation>
    <scope>NUCLEOTIDE SEQUENCE [LARGE SCALE GENOMIC DNA]</scope>
    <source>
        <strain evidence="11 12">MI-1</strain>
    </source>
</reference>
<dbReference type="GO" id="GO:0003677">
    <property type="term" value="F:DNA binding"/>
    <property type="evidence" value="ECO:0007669"/>
    <property type="project" value="InterPro"/>
</dbReference>
<dbReference type="GO" id="GO:0003887">
    <property type="term" value="F:DNA-directed DNA polymerase activity"/>
    <property type="evidence" value="ECO:0007669"/>
    <property type="project" value="UniProtKB-KW"/>
</dbReference>
<dbReference type="Gene3D" id="1.10.8.60">
    <property type="match status" value="1"/>
</dbReference>
<dbReference type="Pfam" id="PF06144">
    <property type="entry name" value="DNA_pol3_delta"/>
    <property type="match status" value="1"/>
</dbReference>
<dbReference type="Gene3D" id="3.40.50.300">
    <property type="entry name" value="P-loop containing nucleotide triphosphate hydrolases"/>
    <property type="match status" value="1"/>
</dbReference>
<dbReference type="OrthoDB" id="9775929at2"/>
<evidence type="ECO:0000256" key="5">
    <source>
        <dbReference type="ARBA" id="ARBA00022705"/>
    </source>
</evidence>
<evidence type="ECO:0000313" key="11">
    <source>
        <dbReference type="EMBL" id="ABO51016.1"/>
    </source>
</evidence>
<evidence type="ECO:0000256" key="8">
    <source>
        <dbReference type="ARBA" id="ARBA00049244"/>
    </source>
</evidence>
<dbReference type="KEGG" id="drm:Dred_2506"/>
<proteinExistence type="inferred from homology"/>
<dbReference type="InterPro" id="IPR005790">
    <property type="entry name" value="DNA_polIII_delta"/>
</dbReference>
<dbReference type="InterPro" id="IPR027417">
    <property type="entry name" value="P-loop_NTPase"/>
</dbReference>
<gene>
    <name evidence="11" type="ordered locus">Dred_2506</name>
</gene>
<evidence type="ECO:0000256" key="3">
    <source>
        <dbReference type="ARBA" id="ARBA00022679"/>
    </source>
</evidence>
<organism evidence="11 12">
    <name type="scientific">Desulforamulus reducens (strain ATCC BAA-1160 / DSM 100696 / MI-1)</name>
    <name type="common">Desulfotomaculum reducens</name>
    <dbReference type="NCBI Taxonomy" id="349161"/>
    <lineage>
        <taxon>Bacteria</taxon>
        <taxon>Bacillati</taxon>
        <taxon>Bacillota</taxon>
        <taxon>Clostridia</taxon>
        <taxon>Eubacteriales</taxon>
        <taxon>Peptococcaceae</taxon>
        <taxon>Desulforamulus</taxon>
    </lineage>
</organism>
<dbReference type="RefSeq" id="WP_011878814.1">
    <property type="nucleotide sequence ID" value="NC_009253.1"/>
</dbReference>
<dbReference type="EMBL" id="CP000612">
    <property type="protein sequence ID" value="ABO51016.1"/>
    <property type="molecule type" value="Genomic_DNA"/>
</dbReference>
<dbReference type="SUPFAM" id="SSF52540">
    <property type="entry name" value="P-loop containing nucleoside triphosphate hydrolases"/>
    <property type="match status" value="1"/>
</dbReference>
<comment type="similarity">
    <text evidence="7">Belongs to the DNA polymerase HolA subunit family.</text>
</comment>
<sequence>MEYYKGLINSLQRGVVSPVYLFYGEEEYLKEKAVEKFKEFLLPQAADFNLDLLDGEEADIDTVISFAENMPFMAERRLVIVKNAPWFSGKGKNEAGGEDKGSGKDTVLLKYLNNPASTTCLVFVAKEAVDRRKKTYKEISAKGQVIDFKMLKPSEMITWVNQIVKGTGKTIEPSAARAIVEANGKLGLLNLKNEVNKLISYLGSEQEITSAIVGEVGVINIEQNIFTVVDDAVAGHTSKALNGIRELLSLKEQPTKILALLARQLRIALQAEALLREGSPEREVARKMGIHDFVIKKALTQIRRGGSQRMKWALQEIATIDAAIKKGQRDFLPAIETMLIQFGQME</sequence>
<feature type="domain" description="DNA polymerase III delta subunit-like C-terminal" evidence="10">
    <location>
        <begin position="222"/>
        <end position="342"/>
    </location>
</feature>
<dbReference type="GO" id="GO:0009360">
    <property type="term" value="C:DNA polymerase III complex"/>
    <property type="evidence" value="ECO:0007669"/>
    <property type="project" value="InterPro"/>
</dbReference>
<dbReference type="PANTHER" id="PTHR34388">
    <property type="entry name" value="DNA POLYMERASE III SUBUNIT DELTA"/>
    <property type="match status" value="1"/>
</dbReference>
<dbReference type="GO" id="GO:0006261">
    <property type="term" value="P:DNA-templated DNA replication"/>
    <property type="evidence" value="ECO:0007669"/>
    <property type="project" value="TreeGrafter"/>
</dbReference>
<keyword evidence="4 11" id="KW-0548">Nucleotidyltransferase</keyword>
<keyword evidence="6" id="KW-0239">DNA-directed DNA polymerase</keyword>